<sequence length="493" mass="51566">MSENQSTSTSSVSVAQAEAGPAASPRIPCPSCKAPILDGARKCRSCKAWVTAPSSPDAPTAAPPPRRSGRATVTVCATVVSVVIALITNRESTVGEAPPLTELQPEGNAQGAAPDPAAIGPDDPDTPEPASAPSPEAQARWHVAREFRVGDYHPLDLAFNPKGNSVYVSGDDASLREYRLKSGELLHKASVPAQGDHIRVLFDRYVAVLRHEDAARIPVMDTTAWDRDPVLLEVGRSPGDIVELPDGRSVVATTADSRRLTRFELPSGARTSNITLPHTTAQLYVVHANGRTHLGALGVLTHAGRPAGAWLDLFDPEETPFGATRRSIPAGRDPRAGAVTTDGGALFYPDRVSNTAVLMSVAGVTRSRQVTVSGGPTRAFLLEGDRYGVTLNAEARTASVIDLDAMTIVSTLPLRGIPSGGVTSPDRKTLFVVLGGEEHPPTGSGVDIIAGNPPKIVASLPTGSGACAVAVSKDGRRAAVASYRDRSVTVLEQ</sequence>
<protein>
    <submittedName>
        <fullName evidence="2">Uncharacterized protein</fullName>
    </submittedName>
</protein>
<dbReference type="InterPro" id="IPR015943">
    <property type="entry name" value="WD40/YVTN_repeat-like_dom_sf"/>
</dbReference>
<organism evidence="2 3">
    <name type="scientific">Chondromyces apiculatus DSM 436</name>
    <dbReference type="NCBI Taxonomy" id="1192034"/>
    <lineage>
        <taxon>Bacteria</taxon>
        <taxon>Pseudomonadati</taxon>
        <taxon>Myxococcota</taxon>
        <taxon>Polyangia</taxon>
        <taxon>Polyangiales</taxon>
        <taxon>Polyangiaceae</taxon>
        <taxon>Chondromyces</taxon>
    </lineage>
</organism>
<feature type="region of interest" description="Disordered" evidence="1">
    <location>
        <begin position="1"/>
        <end position="31"/>
    </location>
</feature>
<dbReference type="Gene3D" id="2.130.10.10">
    <property type="entry name" value="YVTN repeat-like/Quinoprotein amine dehydrogenase"/>
    <property type="match status" value="2"/>
</dbReference>
<evidence type="ECO:0000256" key="1">
    <source>
        <dbReference type="SAM" id="MobiDB-lite"/>
    </source>
</evidence>
<dbReference type="Proteomes" id="UP000019678">
    <property type="component" value="Unassembled WGS sequence"/>
</dbReference>
<feature type="compositionally biased region" description="Low complexity" evidence="1">
    <location>
        <begin position="1"/>
        <end position="17"/>
    </location>
</feature>
<dbReference type="SUPFAM" id="SSF51004">
    <property type="entry name" value="C-terminal (heme d1) domain of cytochrome cd1-nitrite reductase"/>
    <property type="match status" value="2"/>
</dbReference>
<dbReference type="InterPro" id="IPR051200">
    <property type="entry name" value="Host-pathogen_enzymatic-act"/>
</dbReference>
<evidence type="ECO:0000313" key="2">
    <source>
        <dbReference type="EMBL" id="EYF04691.1"/>
    </source>
</evidence>
<proteinExistence type="predicted"/>
<reference evidence="2 3" key="1">
    <citation type="submission" date="2013-05" db="EMBL/GenBank/DDBJ databases">
        <title>Genome assembly of Chondromyces apiculatus DSM 436.</title>
        <authorList>
            <person name="Sharma G."/>
            <person name="Khatri I."/>
            <person name="Kaur C."/>
            <person name="Mayilraj S."/>
            <person name="Subramanian S."/>
        </authorList>
    </citation>
    <scope>NUCLEOTIDE SEQUENCE [LARGE SCALE GENOMIC DNA]</scope>
    <source>
        <strain evidence="2 3">DSM 436</strain>
    </source>
</reference>
<name>A0A017T7X3_9BACT</name>
<dbReference type="EMBL" id="ASRX01000030">
    <property type="protein sequence ID" value="EYF04691.1"/>
    <property type="molecule type" value="Genomic_DNA"/>
</dbReference>
<feature type="region of interest" description="Disordered" evidence="1">
    <location>
        <begin position="95"/>
        <end position="138"/>
    </location>
</feature>
<dbReference type="PANTHER" id="PTHR47197">
    <property type="entry name" value="PROTEIN NIRF"/>
    <property type="match status" value="1"/>
</dbReference>
<feature type="compositionally biased region" description="Low complexity" evidence="1">
    <location>
        <begin position="111"/>
        <end position="121"/>
    </location>
</feature>
<dbReference type="RefSeq" id="WP_231511585.1">
    <property type="nucleotide sequence ID" value="NZ_ASRX01000030.1"/>
</dbReference>
<feature type="region of interest" description="Disordered" evidence="1">
    <location>
        <begin position="50"/>
        <end position="71"/>
    </location>
</feature>
<keyword evidence="3" id="KW-1185">Reference proteome</keyword>
<feature type="compositionally biased region" description="Low complexity" evidence="1">
    <location>
        <begin position="128"/>
        <end position="137"/>
    </location>
</feature>
<comment type="caution">
    <text evidence="2">The sequence shown here is derived from an EMBL/GenBank/DDBJ whole genome shotgun (WGS) entry which is preliminary data.</text>
</comment>
<dbReference type="InterPro" id="IPR011048">
    <property type="entry name" value="Haem_d1_sf"/>
</dbReference>
<dbReference type="STRING" id="1192034.CAP_4166"/>
<evidence type="ECO:0000313" key="3">
    <source>
        <dbReference type="Proteomes" id="UP000019678"/>
    </source>
</evidence>
<dbReference type="eggNOG" id="COG3391">
    <property type="taxonomic scope" value="Bacteria"/>
</dbReference>
<feature type="compositionally biased region" description="Low complexity" evidence="1">
    <location>
        <begin position="51"/>
        <end position="60"/>
    </location>
</feature>
<accession>A0A017T7X3</accession>
<gene>
    <name evidence="2" type="ORF">CAP_4166</name>
</gene>
<dbReference type="PANTHER" id="PTHR47197:SF3">
    <property type="entry name" value="DIHYDRO-HEME D1 DEHYDROGENASE"/>
    <property type="match status" value="1"/>
</dbReference>
<dbReference type="AlphaFoldDB" id="A0A017T7X3"/>